<evidence type="ECO:0000313" key="1">
    <source>
        <dbReference type="EMBL" id="MBP1872503.1"/>
    </source>
</evidence>
<accession>A0ACC5SUC2</accession>
<name>A0ACC5SUC2_ENSAD</name>
<dbReference type="EMBL" id="JAGGJR010000003">
    <property type="protein sequence ID" value="MBP1872503.1"/>
    <property type="molecule type" value="Genomic_DNA"/>
</dbReference>
<keyword evidence="2" id="KW-1185">Reference proteome</keyword>
<evidence type="ECO:0000313" key="2">
    <source>
        <dbReference type="Proteomes" id="UP000823773"/>
    </source>
</evidence>
<organism evidence="1 2">
    <name type="scientific">Ensifer adhaerens</name>
    <name type="common">Sinorhizobium morelense</name>
    <dbReference type="NCBI Taxonomy" id="106592"/>
    <lineage>
        <taxon>Bacteria</taxon>
        <taxon>Pseudomonadati</taxon>
        <taxon>Pseudomonadota</taxon>
        <taxon>Alphaproteobacteria</taxon>
        <taxon>Hyphomicrobiales</taxon>
        <taxon>Rhizobiaceae</taxon>
        <taxon>Sinorhizobium/Ensifer group</taxon>
        <taxon>Ensifer</taxon>
    </lineage>
</organism>
<gene>
    <name evidence="1" type="ORF">J2Z19_002215</name>
</gene>
<dbReference type="Proteomes" id="UP000823773">
    <property type="component" value="Unassembled WGS sequence"/>
</dbReference>
<protein>
    <submittedName>
        <fullName evidence="1">Uncharacterized protein</fullName>
    </submittedName>
</protein>
<comment type="caution">
    <text evidence="1">The sequence shown here is derived from an EMBL/GenBank/DDBJ whole genome shotgun (WGS) entry which is preliminary data.</text>
</comment>
<proteinExistence type="predicted"/>
<sequence>MMRQATAIDEKVYGATAGPTAAKAPRFGKGRAISCRIDQETVLVLGSGGPRGQAVSVKADGATSSQDDAFVTNWALSAPSPSATHGFAALLTLSQTDVPISMIDVDDGRTRERFIVAPKQISIDEVATLVAQTAAAETAAVIGRLADQLMAQPSNRSRISAGLSLIRAQQPSDGFIELVGETHDGVIVIMGWSRAFVPGRFQAYLLAGAVTVADCFVASFARPDIQEGELGFIAVLETGGRVRADTLKGIIYNAGGGWHLTPAHSRLQVSAALDTPDHIRSVLLDARATPEAMLRLRSAANGFTGKDTVSSLPFPVRMDVDRVFETDDGDMLISGWMLDPEHHVTAVKLRRPSTEARLDDMWTRLDRIDVSQSFADQPAFRASLDSDDQAHGFVAHARLPGGKLDAAPFLELTLREGRRAFLPLMPKRMPARTAALQQLSLFDAANWALPAIVDHQIVPLLSNAACAAPRMEAIADVGVFDEKSGVPIIVGSTVGMPEVGPLLALFALDPQTRCAPLVIAVSKSAFQRDLARLRQLVRFYGLSVRIVCAAGALDRFDLLSVGAEEVSSETIITMSGSLVPAAKGWYGALTAAGSDHFGSVISPMLAYDDHSVKWAGSWLSEGGDQMLLDRYAGYPLMAIAALQLTRVDVASLECCIMPRAVLKDVMRDCGVYLGSKQKAREIGLRINKAGIASWLLPSIQMLGCDEPLSGEQNGKLAVLAERIDAEILKSRWRNGRESHQLFDRISA</sequence>
<reference evidence="1" key="1">
    <citation type="submission" date="2021-03" db="EMBL/GenBank/DDBJ databases">
        <title>Genomic Encyclopedia of Type Strains, Phase IV (KMG-IV): sequencing the most valuable type-strain genomes for metagenomic binning, comparative biology and taxonomic classification.</title>
        <authorList>
            <person name="Goeker M."/>
        </authorList>
    </citation>
    <scope>NUCLEOTIDE SEQUENCE</scope>
    <source>
        <strain evidence="1">DSM 18131</strain>
    </source>
</reference>